<feature type="transmembrane region" description="Helical" evidence="1">
    <location>
        <begin position="15"/>
        <end position="34"/>
    </location>
</feature>
<dbReference type="EMBL" id="BTGU01006776">
    <property type="protein sequence ID" value="GMN23206.1"/>
    <property type="molecule type" value="Genomic_DNA"/>
</dbReference>
<evidence type="ECO:0000313" key="3">
    <source>
        <dbReference type="Proteomes" id="UP001187192"/>
    </source>
</evidence>
<dbReference type="SUPFAM" id="SSF56112">
    <property type="entry name" value="Protein kinase-like (PK-like)"/>
    <property type="match status" value="1"/>
</dbReference>
<keyword evidence="1" id="KW-0812">Transmembrane</keyword>
<proteinExistence type="predicted"/>
<comment type="caution">
    <text evidence="2">The sequence shown here is derived from an EMBL/GenBank/DDBJ whole genome shotgun (WGS) entry which is preliminary data.</text>
</comment>
<evidence type="ECO:0000313" key="2">
    <source>
        <dbReference type="EMBL" id="GMN23206.1"/>
    </source>
</evidence>
<dbReference type="PANTHER" id="PTHR27006:SF606">
    <property type="entry name" value="INTERLEUKIN-1 RECEPTOR-ASSOCIATED KINASE 4"/>
    <property type="match status" value="1"/>
</dbReference>
<dbReference type="Gene3D" id="1.10.510.10">
    <property type="entry name" value="Transferase(Phosphotransferase) domain 1"/>
    <property type="match status" value="1"/>
</dbReference>
<dbReference type="InterPro" id="IPR011009">
    <property type="entry name" value="Kinase-like_dom_sf"/>
</dbReference>
<sequence>MWSPTLLRHESMMDFIRICTFGLGVEFGVLSLVIEGRHWFLVRRKRFSIVLDYRCSSLYPGRQTSVEASCTYRRGQICFKESVSHVPRRSFCILSFELSCCIEEDEKLLIYEFMPNKSLDNFVFDERRKAQLDWPTRFNIINGVVRGLA</sequence>
<reference evidence="2" key="1">
    <citation type="submission" date="2023-07" db="EMBL/GenBank/DDBJ databases">
        <title>draft genome sequence of fig (Ficus carica).</title>
        <authorList>
            <person name="Takahashi T."/>
            <person name="Nishimura K."/>
        </authorList>
    </citation>
    <scope>NUCLEOTIDE SEQUENCE</scope>
</reference>
<keyword evidence="1" id="KW-0472">Membrane</keyword>
<keyword evidence="3" id="KW-1185">Reference proteome</keyword>
<protein>
    <submittedName>
        <fullName evidence="2">Uncharacterized protein</fullName>
    </submittedName>
</protein>
<dbReference type="AlphaFoldDB" id="A0AA87Z7U6"/>
<dbReference type="PANTHER" id="PTHR27006">
    <property type="entry name" value="PROMASTIGOTE SURFACE ANTIGEN PROTEIN PSA"/>
    <property type="match status" value="1"/>
</dbReference>
<gene>
    <name evidence="2" type="ORF">TIFTF001_049068</name>
</gene>
<keyword evidence="1" id="KW-1133">Transmembrane helix</keyword>
<accession>A0AA87Z7U6</accession>
<evidence type="ECO:0000256" key="1">
    <source>
        <dbReference type="SAM" id="Phobius"/>
    </source>
</evidence>
<organism evidence="2 3">
    <name type="scientific">Ficus carica</name>
    <name type="common">Common fig</name>
    <dbReference type="NCBI Taxonomy" id="3494"/>
    <lineage>
        <taxon>Eukaryota</taxon>
        <taxon>Viridiplantae</taxon>
        <taxon>Streptophyta</taxon>
        <taxon>Embryophyta</taxon>
        <taxon>Tracheophyta</taxon>
        <taxon>Spermatophyta</taxon>
        <taxon>Magnoliopsida</taxon>
        <taxon>eudicotyledons</taxon>
        <taxon>Gunneridae</taxon>
        <taxon>Pentapetalae</taxon>
        <taxon>rosids</taxon>
        <taxon>fabids</taxon>
        <taxon>Rosales</taxon>
        <taxon>Moraceae</taxon>
        <taxon>Ficeae</taxon>
        <taxon>Ficus</taxon>
    </lineage>
</organism>
<dbReference type="Proteomes" id="UP001187192">
    <property type="component" value="Unassembled WGS sequence"/>
</dbReference>
<name>A0AA87Z7U6_FICCA</name>